<keyword evidence="4" id="KW-1185">Reference proteome</keyword>
<dbReference type="InterPro" id="IPR021139">
    <property type="entry name" value="NYN"/>
</dbReference>
<dbReference type="Pfam" id="PF01936">
    <property type="entry name" value="NYN"/>
    <property type="match status" value="1"/>
</dbReference>
<protein>
    <recommendedName>
        <fullName evidence="2">NYN domain-containing protein</fullName>
    </recommendedName>
</protein>
<dbReference type="EMBL" id="LR999451">
    <property type="protein sequence ID" value="CAE5959497.1"/>
    <property type="molecule type" value="Genomic_DNA"/>
</dbReference>
<proteinExistence type="predicted"/>
<feature type="region of interest" description="Disordered" evidence="1">
    <location>
        <begin position="172"/>
        <end position="234"/>
    </location>
</feature>
<dbReference type="PANTHER" id="PTHR14379:SF7">
    <property type="entry name" value="ENDONUCLEASE OR GLYCOSYL HYDROLASE-RELATED"/>
    <property type="match status" value="1"/>
</dbReference>
<reference evidence="3" key="1">
    <citation type="submission" date="2021-01" db="EMBL/GenBank/DDBJ databases">
        <authorList>
            <person name="Bezrukov I."/>
        </authorList>
    </citation>
    <scope>NUCLEOTIDE SEQUENCE</scope>
</reference>
<sequence>MSRDLFRKKCKIVHTCVLWDVEDFQVPDGHDPDWVYKKIKSALEKKGYESIVEIRAYDEKNKICDAFLLAGIMIIPKGDKYARVNKMIKDILFWALDNPVEESVQRNVMVISKNMSRNIDEFLSILHGLQSRGYKVFLAESDDDNVESIKQREFVSSVWLWKSLLDGGNPISKSRRSSQSVDYKLKRKETSTATCSGSSEGGAPKANESGGEDTDSRDMKSKISPSREQSLRIE</sequence>
<dbReference type="AlphaFoldDB" id="A0A8S1ZPZ8"/>
<accession>A0A8S1ZPZ8</accession>
<dbReference type="InterPro" id="IPR024768">
    <property type="entry name" value="Marf1"/>
</dbReference>
<dbReference type="PANTHER" id="PTHR14379">
    <property type="entry name" value="LIMKAIN B LKAP"/>
    <property type="match status" value="1"/>
</dbReference>
<dbReference type="GO" id="GO:0010468">
    <property type="term" value="P:regulation of gene expression"/>
    <property type="evidence" value="ECO:0007669"/>
    <property type="project" value="InterPro"/>
</dbReference>
<evidence type="ECO:0000256" key="1">
    <source>
        <dbReference type="SAM" id="MobiDB-lite"/>
    </source>
</evidence>
<dbReference type="GO" id="GO:0005777">
    <property type="term" value="C:peroxisome"/>
    <property type="evidence" value="ECO:0007669"/>
    <property type="project" value="InterPro"/>
</dbReference>
<dbReference type="Proteomes" id="UP000682877">
    <property type="component" value="Chromosome 1"/>
</dbReference>
<dbReference type="CDD" id="cd10910">
    <property type="entry name" value="PIN_limkain_b1_N_like"/>
    <property type="match status" value="1"/>
</dbReference>
<organism evidence="3 4">
    <name type="scientific">Arabidopsis arenosa</name>
    <name type="common">Sand rock-cress</name>
    <name type="synonym">Cardaminopsis arenosa</name>
    <dbReference type="NCBI Taxonomy" id="38785"/>
    <lineage>
        <taxon>Eukaryota</taxon>
        <taxon>Viridiplantae</taxon>
        <taxon>Streptophyta</taxon>
        <taxon>Embryophyta</taxon>
        <taxon>Tracheophyta</taxon>
        <taxon>Spermatophyta</taxon>
        <taxon>Magnoliopsida</taxon>
        <taxon>eudicotyledons</taxon>
        <taxon>Gunneridae</taxon>
        <taxon>Pentapetalae</taxon>
        <taxon>rosids</taxon>
        <taxon>malvids</taxon>
        <taxon>Brassicales</taxon>
        <taxon>Brassicaceae</taxon>
        <taxon>Camelineae</taxon>
        <taxon>Arabidopsis</taxon>
    </lineage>
</organism>
<name>A0A8S1ZPZ8_ARAAE</name>
<feature type="domain" description="NYN" evidence="2">
    <location>
        <begin position="15"/>
        <end position="142"/>
    </location>
</feature>
<dbReference type="GO" id="GO:0004540">
    <property type="term" value="F:RNA nuclease activity"/>
    <property type="evidence" value="ECO:0007669"/>
    <property type="project" value="InterPro"/>
</dbReference>
<evidence type="ECO:0000259" key="2">
    <source>
        <dbReference type="Pfam" id="PF01936"/>
    </source>
</evidence>
<evidence type="ECO:0000313" key="3">
    <source>
        <dbReference type="EMBL" id="CAE5959497.1"/>
    </source>
</evidence>
<evidence type="ECO:0000313" key="4">
    <source>
        <dbReference type="Proteomes" id="UP000682877"/>
    </source>
</evidence>
<gene>
    <name evidence="3" type="ORF">AARE701A_LOCUS3018</name>
</gene>